<dbReference type="EMBL" id="OFSQ01000027">
    <property type="protein sequence ID" value="SOY56727.1"/>
    <property type="molecule type" value="Genomic_DNA"/>
</dbReference>
<comment type="caution">
    <text evidence="2">The sequence shown here is derived from an EMBL/GenBank/DDBJ whole genome shotgun (WGS) entry which is preliminary data.</text>
</comment>
<proteinExistence type="predicted"/>
<gene>
    <name evidence="2" type="ORF">CBM2587_A80020</name>
</gene>
<dbReference type="RefSeq" id="WP_147310409.1">
    <property type="nucleotide sequence ID" value="NZ_LT976853.1"/>
</dbReference>
<protein>
    <submittedName>
        <fullName evidence="2">Uncharacterized protein</fullName>
    </submittedName>
</protein>
<organism evidence="2 3">
    <name type="scientific">Cupriavidus taiwanensis</name>
    <dbReference type="NCBI Taxonomy" id="164546"/>
    <lineage>
        <taxon>Bacteria</taxon>
        <taxon>Pseudomonadati</taxon>
        <taxon>Pseudomonadota</taxon>
        <taxon>Betaproteobacteria</taxon>
        <taxon>Burkholderiales</taxon>
        <taxon>Burkholderiaceae</taxon>
        <taxon>Cupriavidus</taxon>
    </lineage>
</organism>
<dbReference type="Proteomes" id="UP000256780">
    <property type="component" value="Chromosome CBM2587_a"/>
</dbReference>
<evidence type="ECO:0000313" key="2">
    <source>
        <dbReference type="EMBL" id="SOY56727.1"/>
    </source>
</evidence>
<feature type="compositionally biased region" description="Polar residues" evidence="1">
    <location>
        <begin position="1"/>
        <end position="14"/>
    </location>
</feature>
<evidence type="ECO:0000256" key="1">
    <source>
        <dbReference type="SAM" id="MobiDB-lite"/>
    </source>
</evidence>
<dbReference type="AlphaFoldDB" id="A0A975X3S6"/>
<reference evidence="2 3" key="1">
    <citation type="submission" date="2018-01" db="EMBL/GenBank/DDBJ databases">
        <authorList>
            <person name="Clerissi C."/>
        </authorList>
    </citation>
    <scope>NUCLEOTIDE SEQUENCE [LARGE SCALE GENOMIC DNA]</scope>
    <source>
        <strain evidence="2">Cupriavidus sp. LMG 19464</strain>
    </source>
</reference>
<accession>A0A975X3S6</accession>
<sequence length="185" mass="20701">MTQEKTAMPKNSRTTPRKTPGKIRILGLADPSAVRDCPPAVIEGLISEVKGELLAALGDAFSASILYGSRKPESLAAFDRLATAAIDATFDQISPELRAGIEKRSRRSTRNSRAFTPDMLGEAGAYFYEYCVQCYAKNRKVYRTYAYAYVAEMMGLDSIRGIQKHLKDEPLPDRELIERMMRKRA</sequence>
<evidence type="ECO:0000313" key="3">
    <source>
        <dbReference type="Proteomes" id="UP000256780"/>
    </source>
</evidence>
<feature type="region of interest" description="Disordered" evidence="1">
    <location>
        <begin position="1"/>
        <end position="21"/>
    </location>
</feature>
<name>A0A975X3S6_9BURK</name>